<proteinExistence type="predicted"/>
<dbReference type="PATRIC" id="fig|953739.5.peg.272"/>
<reference evidence="2 3" key="1">
    <citation type="journal article" date="2011" name="BMC Genomics">
        <title>Genome-wide analysis of the role of GlnR in Streptomyces venezuelae provides new insights into global nitrogen regulation in actinomycetes.</title>
        <authorList>
            <person name="Pullan S.T."/>
            <person name="Bibb M.J."/>
            <person name="Merrick M."/>
        </authorList>
    </citation>
    <scope>NUCLEOTIDE SEQUENCE [LARGE SCALE GENOMIC DNA]</scope>
    <source>
        <strain evidence="2">ATCC 10712</strain>
    </source>
</reference>
<evidence type="ECO:0000256" key="1">
    <source>
        <dbReference type="SAM" id="MobiDB-lite"/>
    </source>
</evidence>
<gene>
    <name evidence="2" type="ordered locus">SVEN_5135</name>
</gene>
<accession>F2R449</accession>
<feature type="region of interest" description="Disordered" evidence="1">
    <location>
        <begin position="280"/>
        <end position="321"/>
    </location>
</feature>
<name>F2R449_STRVP</name>
<organism evidence="2 3">
    <name type="scientific">Streptomyces venezuelae (strain ATCC 10712 / CBS 650.69 / DSM 40230 / JCM 4526 / NBRC 13096 / PD 04745)</name>
    <dbReference type="NCBI Taxonomy" id="953739"/>
    <lineage>
        <taxon>Bacteria</taxon>
        <taxon>Bacillati</taxon>
        <taxon>Actinomycetota</taxon>
        <taxon>Actinomycetes</taxon>
        <taxon>Kitasatosporales</taxon>
        <taxon>Streptomycetaceae</taxon>
        <taxon>Streptomyces</taxon>
    </lineage>
</organism>
<keyword evidence="3" id="KW-1185">Reference proteome</keyword>
<dbReference type="eggNOG" id="ENOG5033PR2">
    <property type="taxonomic scope" value="Bacteria"/>
</dbReference>
<protein>
    <submittedName>
        <fullName evidence="2">Uncharacterized protein</fullName>
    </submittedName>
</protein>
<evidence type="ECO:0000313" key="3">
    <source>
        <dbReference type="Proteomes" id="UP000006854"/>
    </source>
</evidence>
<dbReference type="HOGENOM" id="CLU_470718_0_0_11"/>
<dbReference type="EMBL" id="FR845719">
    <property type="protein sequence ID" value="CCA58421.1"/>
    <property type="molecule type" value="Genomic_DNA"/>
</dbReference>
<evidence type="ECO:0000313" key="2">
    <source>
        <dbReference type="EMBL" id="CCA58421.1"/>
    </source>
</evidence>
<feature type="compositionally biased region" description="Basic and acidic residues" evidence="1">
    <location>
        <begin position="311"/>
        <end position="320"/>
    </location>
</feature>
<dbReference type="STRING" id="953739.SVEN_5135"/>
<dbReference type="AlphaFoldDB" id="F2R449"/>
<dbReference type="KEGG" id="sve:SVEN_5135"/>
<sequence length="593" mass="60461">MTMLKARPDLHYAPIPGGVYFSGARAQFVLRGSEVLHAVAQGCVPLLEDGTDEDALVAEIGTERARPAVRLLVDKLRENGLLLDPAAHTAPEPPAAVRERHTEALARLEGLLDDPYGAFARLRAATVLVTGPATATGPAVRGLRRAGIGTVLTGTDGPAGAPDAVLDIREDDGTGSVEAPLVVPVLLGGTGVTLVGPAVTGPGPAVTGPGHPAAGAAFRDRARAWAAAESTAPAPRPMADALAGALGAQLLVDVLTGTADPGEAHVVHGTDLVSDRVSVEGAHPAAATGRPGSLPETPEQPSDLGTAPAEPRPEPDEARETATPLAARWTGLLALTEGADLPQMPLALRAAELRSGGRPPTTVLAWAAHQETATVAATLAALRALIPGAPTPAAGPSAHIPGAPTPAAGLTREHWLLDGALRLLAEETRPLPATTVTPHVPPAALPAGAPAVAAGGEEALDPEGLRILAALRRLLGPEPHVRFHSLPGLGWRLAEVTADGARLARAWGADAAEAARNALCTALARTQTSTEPGTVDPLSTDALLFADRAALDTLRADLAARSGTTYRGTAVRHDPVLGELPLWYGPVEAHDAH</sequence>
<dbReference type="Proteomes" id="UP000006854">
    <property type="component" value="Chromosome"/>
</dbReference>